<evidence type="ECO:0000313" key="2">
    <source>
        <dbReference type="EMBL" id="GGB12548.1"/>
    </source>
</evidence>
<reference evidence="2" key="2">
    <citation type="submission" date="2020-09" db="EMBL/GenBank/DDBJ databases">
        <authorList>
            <person name="Sun Q."/>
            <person name="Zhou Y."/>
        </authorList>
    </citation>
    <scope>NUCLEOTIDE SEQUENCE</scope>
    <source>
        <strain evidence="2">CGMCC 1.15448</strain>
    </source>
</reference>
<dbReference type="Proteomes" id="UP000607559">
    <property type="component" value="Unassembled WGS sequence"/>
</dbReference>
<sequence length="156" mass="17270">MITIIAAVLLLLTVTLGMGGGLYEILVIYPGWEHNVDPLTLRAKLQSSGQILAAKRFWPIASPAQVLLSVINIPLAWNHTGGAHVYLLAGAVAVFINRVITFSYFIPVMIRKIMQPETIEAARLQGIVKKWTALSPLRLVFELFAWIMLVVALMHI</sequence>
<evidence type="ECO:0008006" key="4">
    <source>
        <dbReference type="Google" id="ProtNLM"/>
    </source>
</evidence>
<feature type="transmembrane region" description="Helical" evidence="1">
    <location>
        <begin position="85"/>
        <end position="110"/>
    </location>
</feature>
<keyword evidence="1" id="KW-1133">Transmembrane helix</keyword>
<organism evidence="2 3">
    <name type="scientific">Puia dinghuensis</name>
    <dbReference type="NCBI Taxonomy" id="1792502"/>
    <lineage>
        <taxon>Bacteria</taxon>
        <taxon>Pseudomonadati</taxon>
        <taxon>Bacteroidota</taxon>
        <taxon>Chitinophagia</taxon>
        <taxon>Chitinophagales</taxon>
        <taxon>Chitinophagaceae</taxon>
        <taxon>Puia</taxon>
    </lineage>
</organism>
<protein>
    <recommendedName>
        <fullName evidence="4">DUF1772 domain-containing protein</fullName>
    </recommendedName>
</protein>
<evidence type="ECO:0000313" key="3">
    <source>
        <dbReference type="Proteomes" id="UP000607559"/>
    </source>
</evidence>
<keyword evidence="1" id="KW-0472">Membrane</keyword>
<feature type="transmembrane region" description="Helical" evidence="1">
    <location>
        <begin position="131"/>
        <end position="154"/>
    </location>
</feature>
<reference evidence="2" key="1">
    <citation type="journal article" date="2014" name="Int. J. Syst. Evol. Microbiol.">
        <title>Complete genome sequence of Corynebacterium casei LMG S-19264T (=DSM 44701T), isolated from a smear-ripened cheese.</title>
        <authorList>
            <consortium name="US DOE Joint Genome Institute (JGI-PGF)"/>
            <person name="Walter F."/>
            <person name="Albersmeier A."/>
            <person name="Kalinowski J."/>
            <person name="Ruckert C."/>
        </authorList>
    </citation>
    <scope>NUCLEOTIDE SEQUENCE</scope>
    <source>
        <strain evidence="2">CGMCC 1.15448</strain>
    </source>
</reference>
<name>A0A8J2UFZ3_9BACT</name>
<proteinExistence type="predicted"/>
<dbReference type="RefSeq" id="WP_188935050.1">
    <property type="nucleotide sequence ID" value="NZ_BMJC01000004.1"/>
</dbReference>
<dbReference type="EMBL" id="BMJC01000004">
    <property type="protein sequence ID" value="GGB12548.1"/>
    <property type="molecule type" value="Genomic_DNA"/>
</dbReference>
<keyword evidence="1" id="KW-0812">Transmembrane</keyword>
<comment type="caution">
    <text evidence="2">The sequence shown here is derived from an EMBL/GenBank/DDBJ whole genome shotgun (WGS) entry which is preliminary data.</text>
</comment>
<gene>
    <name evidence="2" type="ORF">GCM10011511_40240</name>
</gene>
<accession>A0A8J2UFZ3</accession>
<evidence type="ECO:0000256" key="1">
    <source>
        <dbReference type="SAM" id="Phobius"/>
    </source>
</evidence>
<keyword evidence="3" id="KW-1185">Reference proteome</keyword>
<dbReference type="AlphaFoldDB" id="A0A8J2UFZ3"/>